<dbReference type="Proteomes" id="UP001634747">
    <property type="component" value="Unassembled WGS sequence"/>
</dbReference>
<dbReference type="InterPro" id="IPR013798">
    <property type="entry name" value="Indole-3-glycerol_P_synth_dom"/>
</dbReference>
<evidence type="ECO:0000256" key="3">
    <source>
        <dbReference type="ARBA" id="ARBA00022605"/>
    </source>
</evidence>
<dbReference type="InterPro" id="IPR045186">
    <property type="entry name" value="Indole-3-glycerol_P_synth"/>
</dbReference>
<proteinExistence type="inferred from homology"/>
<organism evidence="10 11">
    <name type="scientific">Terriglobus aquaticus</name>
    <dbReference type="NCBI Taxonomy" id="940139"/>
    <lineage>
        <taxon>Bacteria</taxon>
        <taxon>Pseudomonadati</taxon>
        <taxon>Acidobacteriota</taxon>
        <taxon>Terriglobia</taxon>
        <taxon>Terriglobales</taxon>
        <taxon>Acidobacteriaceae</taxon>
        <taxon>Terriglobus</taxon>
    </lineage>
</organism>
<evidence type="ECO:0000256" key="7">
    <source>
        <dbReference type="ARBA" id="ARBA00023239"/>
    </source>
</evidence>
<name>A0ABW9KP49_9BACT</name>
<comment type="catalytic activity">
    <reaction evidence="1 8">
        <text>1-(2-carboxyphenylamino)-1-deoxy-D-ribulose 5-phosphate + H(+) = (1S,2R)-1-C-(indol-3-yl)glycerol 3-phosphate + CO2 + H2O</text>
        <dbReference type="Rhea" id="RHEA:23476"/>
        <dbReference type="ChEBI" id="CHEBI:15377"/>
        <dbReference type="ChEBI" id="CHEBI:15378"/>
        <dbReference type="ChEBI" id="CHEBI:16526"/>
        <dbReference type="ChEBI" id="CHEBI:58613"/>
        <dbReference type="ChEBI" id="CHEBI:58866"/>
        <dbReference type="EC" id="4.1.1.48"/>
    </reaction>
</comment>
<dbReference type="Gene3D" id="3.20.20.70">
    <property type="entry name" value="Aldolase class I"/>
    <property type="match status" value="1"/>
</dbReference>
<keyword evidence="3 8" id="KW-0028">Amino-acid biosynthesis</keyword>
<accession>A0ABW9KP49</accession>
<keyword evidence="6 8" id="KW-0057">Aromatic amino acid biosynthesis</keyword>
<feature type="domain" description="Indole-3-glycerol phosphate synthase" evidence="9">
    <location>
        <begin position="11"/>
        <end position="263"/>
    </location>
</feature>
<dbReference type="EC" id="4.1.1.48" evidence="8"/>
<dbReference type="PANTHER" id="PTHR22854:SF2">
    <property type="entry name" value="INDOLE-3-GLYCEROL-PHOSPHATE SYNTHASE"/>
    <property type="match status" value="1"/>
</dbReference>
<evidence type="ECO:0000259" key="9">
    <source>
        <dbReference type="Pfam" id="PF00218"/>
    </source>
</evidence>
<evidence type="ECO:0000256" key="2">
    <source>
        <dbReference type="ARBA" id="ARBA00004696"/>
    </source>
</evidence>
<dbReference type="CDD" id="cd00331">
    <property type="entry name" value="IGPS"/>
    <property type="match status" value="1"/>
</dbReference>
<keyword evidence="7 8" id="KW-0456">Lyase</keyword>
<keyword evidence="4 8" id="KW-0210">Decarboxylase</keyword>
<evidence type="ECO:0000256" key="6">
    <source>
        <dbReference type="ARBA" id="ARBA00023141"/>
    </source>
</evidence>
<keyword evidence="11" id="KW-1185">Reference proteome</keyword>
<evidence type="ECO:0000313" key="10">
    <source>
        <dbReference type="EMBL" id="MFN2977540.1"/>
    </source>
</evidence>
<comment type="caution">
    <text evidence="10">The sequence shown here is derived from an EMBL/GenBank/DDBJ whole genome shotgun (WGS) entry which is preliminary data.</text>
</comment>
<evidence type="ECO:0000256" key="5">
    <source>
        <dbReference type="ARBA" id="ARBA00022822"/>
    </source>
</evidence>
<protein>
    <recommendedName>
        <fullName evidence="8">Indole-3-glycerol phosphate synthase</fullName>
        <shortName evidence="8">IGPS</shortName>
        <ecNumber evidence="8">4.1.1.48</ecNumber>
    </recommendedName>
</protein>
<evidence type="ECO:0000256" key="1">
    <source>
        <dbReference type="ARBA" id="ARBA00001633"/>
    </source>
</evidence>
<evidence type="ECO:0000256" key="4">
    <source>
        <dbReference type="ARBA" id="ARBA00022793"/>
    </source>
</evidence>
<sequence>MSVTTASPTHLDRIVAQTRLDLAERMAATDRAALERAAADHQPRGLAAALRRAAQTRPAVIAELKKASPSKGLIRPEFDPAALAATLEQAGAAALSVLTDEPFFQGSLRNLLIASQTVTIPCLRKDFMVDPFQVIEARANGADAILLIVAALTDAELRTLRDAARDAELDVLCEVHSPEEIGRALPLECELYGVNTRDLRTFNVDSEAALTMARMLPSDAIRVGESGIRTADDIARMTSAGFNAFLIGETVMRAPDPGAALADLLKPQGSEVSVR</sequence>
<reference evidence="10 11" key="1">
    <citation type="submission" date="2024-12" db="EMBL/GenBank/DDBJ databases">
        <authorList>
            <person name="Lee Y."/>
        </authorList>
    </citation>
    <scope>NUCLEOTIDE SEQUENCE [LARGE SCALE GENOMIC DNA]</scope>
    <source>
        <strain evidence="10 11">03SUJ4</strain>
    </source>
</reference>
<dbReference type="Pfam" id="PF00218">
    <property type="entry name" value="IGPS"/>
    <property type="match status" value="1"/>
</dbReference>
<dbReference type="PANTHER" id="PTHR22854">
    <property type="entry name" value="TRYPTOPHAN BIOSYNTHESIS PROTEIN"/>
    <property type="match status" value="1"/>
</dbReference>
<dbReference type="GO" id="GO:0004425">
    <property type="term" value="F:indole-3-glycerol-phosphate synthase activity"/>
    <property type="evidence" value="ECO:0007669"/>
    <property type="project" value="UniProtKB-EC"/>
</dbReference>
<comment type="similarity">
    <text evidence="8">Belongs to the TrpC family.</text>
</comment>
<evidence type="ECO:0000313" key="11">
    <source>
        <dbReference type="Proteomes" id="UP001634747"/>
    </source>
</evidence>
<dbReference type="PROSITE" id="PS00614">
    <property type="entry name" value="IGPS"/>
    <property type="match status" value="1"/>
</dbReference>
<keyword evidence="5 8" id="KW-0822">Tryptophan biosynthesis</keyword>
<gene>
    <name evidence="8 10" type="primary">trpC</name>
    <name evidence="10" type="ORF">ACK2TP_17345</name>
</gene>
<dbReference type="NCBIfam" id="NF001377">
    <property type="entry name" value="PRK00278.2-4"/>
    <property type="match status" value="1"/>
</dbReference>
<dbReference type="EMBL" id="JBJYXY010000001">
    <property type="protein sequence ID" value="MFN2977540.1"/>
    <property type="molecule type" value="Genomic_DNA"/>
</dbReference>
<dbReference type="InterPro" id="IPR001468">
    <property type="entry name" value="Indole-3-GlycerolPSynthase_CS"/>
</dbReference>
<dbReference type="InterPro" id="IPR011060">
    <property type="entry name" value="RibuloseP-bd_barrel"/>
</dbReference>
<comment type="pathway">
    <text evidence="2 8">Amino-acid biosynthesis; L-tryptophan biosynthesis; L-tryptophan from chorismate: step 4/5.</text>
</comment>
<evidence type="ECO:0000256" key="8">
    <source>
        <dbReference type="HAMAP-Rule" id="MF_00134"/>
    </source>
</evidence>
<dbReference type="RefSeq" id="WP_263414302.1">
    <property type="nucleotide sequence ID" value="NZ_BAABBH010000001.1"/>
</dbReference>
<dbReference type="SUPFAM" id="SSF51366">
    <property type="entry name" value="Ribulose-phoshate binding barrel"/>
    <property type="match status" value="1"/>
</dbReference>
<dbReference type="InterPro" id="IPR013785">
    <property type="entry name" value="Aldolase_TIM"/>
</dbReference>
<dbReference type="HAMAP" id="MF_00134_B">
    <property type="entry name" value="IGPS_B"/>
    <property type="match status" value="1"/>
</dbReference>